<name>A0ABR3JGV3_9AGAR</name>
<protein>
    <recommendedName>
        <fullName evidence="3">F-box domain-containing protein</fullName>
    </recommendedName>
</protein>
<accession>A0ABR3JGV3</accession>
<dbReference type="Proteomes" id="UP001556367">
    <property type="component" value="Unassembled WGS sequence"/>
</dbReference>
<reference evidence="2" key="1">
    <citation type="submission" date="2024-06" db="EMBL/GenBank/DDBJ databases">
        <title>Multi-omics analyses provide insights into the biosynthesis of the anticancer antibiotic pleurotin in Hohenbuehelia grisea.</title>
        <authorList>
            <person name="Weaver J.A."/>
            <person name="Alberti F."/>
        </authorList>
    </citation>
    <scope>NUCLEOTIDE SEQUENCE [LARGE SCALE GENOMIC DNA]</scope>
    <source>
        <strain evidence="2">T-177</strain>
    </source>
</reference>
<dbReference type="EMBL" id="JASNQZ010000007">
    <property type="protein sequence ID" value="KAL0954632.1"/>
    <property type="molecule type" value="Genomic_DNA"/>
</dbReference>
<evidence type="ECO:0000313" key="1">
    <source>
        <dbReference type="EMBL" id="KAL0954632.1"/>
    </source>
</evidence>
<sequence length="309" mass="34139">MIQLPPELWLKITSYIKNADEKNRLLSVNRVFYDLAMEAKYRSCVIDDSSKFIESTLPRLREAAVAERVQSLTIRASISAARPTNDSTRNQKELDHTVLSMLSSGLTRLTKRVQSAVADLNPQKEPPSAAATGVADVLGSMKHVSDLTLHVFGDMPFLRTLWSFLGSNLRELSISVALEYFPAAFNFDSLSLPRLQFMGINIAHTPGTPVPFSNTEECCTSMASFVNACGPTLQCFSIMTSAPIDLSPFFGRLNHFPSLTSIGIHVPLYECYLDISGLSDFLKAHDKHITELLITPTHPVDSSTLQSSR</sequence>
<organism evidence="1 2">
    <name type="scientific">Hohenbuehelia grisea</name>
    <dbReference type="NCBI Taxonomy" id="104357"/>
    <lineage>
        <taxon>Eukaryota</taxon>
        <taxon>Fungi</taxon>
        <taxon>Dikarya</taxon>
        <taxon>Basidiomycota</taxon>
        <taxon>Agaricomycotina</taxon>
        <taxon>Agaricomycetes</taxon>
        <taxon>Agaricomycetidae</taxon>
        <taxon>Agaricales</taxon>
        <taxon>Pleurotineae</taxon>
        <taxon>Pleurotaceae</taxon>
        <taxon>Hohenbuehelia</taxon>
    </lineage>
</organism>
<evidence type="ECO:0008006" key="3">
    <source>
        <dbReference type="Google" id="ProtNLM"/>
    </source>
</evidence>
<keyword evidence="2" id="KW-1185">Reference proteome</keyword>
<gene>
    <name evidence="1" type="ORF">HGRIS_003587</name>
</gene>
<proteinExistence type="predicted"/>
<evidence type="ECO:0000313" key="2">
    <source>
        <dbReference type="Proteomes" id="UP001556367"/>
    </source>
</evidence>
<comment type="caution">
    <text evidence="1">The sequence shown here is derived from an EMBL/GenBank/DDBJ whole genome shotgun (WGS) entry which is preliminary data.</text>
</comment>